<comment type="caution">
    <text evidence="9">The sequence shown here is derived from an EMBL/GenBank/DDBJ whole genome shotgun (WGS) entry which is preliminary data.</text>
</comment>
<keyword evidence="10" id="KW-1185">Reference proteome</keyword>
<dbReference type="InterPro" id="IPR052224">
    <property type="entry name" value="THAP_domain_protein"/>
</dbReference>
<dbReference type="InterPro" id="IPR006612">
    <property type="entry name" value="THAP_Znf"/>
</dbReference>
<keyword evidence="6" id="KW-0175">Coiled coil</keyword>
<dbReference type="Proteomes" id="UP001054837">
    <property type="component" value="Unassembled WGS sequence"/>
</dbReference>
<evidence type="ECO:0000259" key="8">
    <source>
        <dbReference type="PROSITE" id="PS50950"/>
    </source>
</evidence>
<evidence type="ECO:0000256" key="4">
    <source>
        <dbReference type="ARBA" id="ARBA00023125"/>
    </source>
</evidence>
<feature type="region of interest" description="Disordered" evidence="7">
    <location>
        <begin position="92"/>
        <end position="128"/>
    </location>
</feature>
<dbReference type="SUPFAM" id="SSF57716">
    <property type="entry name" value="Glucocorticoid receptor-like (DNA-binding domain)"/>
    <property type="match status" value="1"/>
</dbReference>
<feature type="domain" description="THAP-type" evidence="8">
    <location>
        <begin position="1"/>
        <end position="91"/>
    </location>
</feature>
<feature type="compositionally biased region" description="Basic and acidic residues" evidence="7">
    <location>
        <begin position="243"/>
        <end position="269"/>
    </location>
</feature>
<dbReference type="PANTHER" id="PTHR46927:SF3">
    <property type="entry name" value="THAP-TYPE DOMAIN-CONTAINING PROTEIN"/>
    <property type="match status" value="1"/>
</dbReference>
<evidence type="ECO:0000313" key="9">
    <source>
        <dbReference type="EMBL" id="GIY69356.1"/>
    </source>
</evidence>
<dbReference type="PROSITE" id="PS50950">
    <property type="entry name" value="ZF_THAP"/>
    <property type="match status" value="1"/>
</dbReference>
<evidence type="ECO:0000256" key="7">
    <source>
        <dbReference type="SAM" id="MobiDB-lite"/>
    </source>
</evidence>
<gene>
    <name evidence="9" type="primary">X975_25087</name>
    <name evidence="9" type="ORF">CDAR_470431</name>
</gene>
<dbReference type="Gene3D" id="6.20.210.20">
    <property type="entry name" value="THAP domain"/>
    <property type="match status" value="1"/>
</dbReference>
<name>A0AAV4VGV4_9ARAC</name>
<keyword evidence="1" id="KW-0479">Metal-binding</keyword>
<proteinExistence type="predicted"/>
<protein>
    <submittedName>
        <fullName evidence="9">THAP domain-containing protein 4</fullName>
    </submittedName>
</protein>
<feature type="region of interest" description="Disordered" evidence="7">
    <location>
        <begin position="243"/>
        <end position="302"/>
    </location>
</feature>
<dbReference type="InterPro" id="IPR038441">
    <property type="entry name" value="THAP_Znf_sf"/>
</dbReference>
<feature type="compositionally biased region" description="Basic residues" evidence="7">
    <location>
        <begin position="279"/>
        <end position="289"/>
    </location>
</feature>
<evidence type="ECO:0000256" key="1">
    <source>
        <dbReference type="ARBA" id="ARBA00022723"/>
    </source>
</evidence>
<feature type="coiled-coil region" evidence="6">
    <location>
        <begin position="131"/>
        <end position="161"/>
    </location>
</feature>
<feature type="compositionally biased region" description="Polar residues" evidence="7">
    <location>
        <begin position="116"/>
        <end position="126"/>
    </location>
</feature>
<dbReference type="GO" id="GO:0003677">
    <property type="term" value="F:DNA binding"/>
    <property type="evidence" value="ECO:0007669"/>
    <property type="project" value="UniProtKB-UniRule"/>
</dbReference>
<evidence type="ECO:0000256" key="5">
    <source>
        <dbReference type="PROSITE-ProRule" id="PRU00309"/>
    </source>
</evidence>
<dbReference type="EMBL" id="BPLQ01013035">
    <property type="protein sequence ID" value="GIY69356.1"/>
    <property type="molecule type" value="Genomic_DNA"/>
</dbReference>
<evidence type="ECO:0000256" key="2">
    <source>
        <dbReference type="ARBA" id="ARBA00022771"/>
    </source>
</evidence>
<evidence type="ECO:0000256" key="3">
    <source>
        <dbReference type="ARBA" id="ARBA00022833"/>
    </source>
</evidence>
<evidence type="ECO:0000313" key="10">
    <source>
        <dbReference type="Proteomes" id="UP001054837"/>
    </source>
</evidence>
<keyword evidence="4 5" id="KW-0238">DNA-binding</keyword>
<accession>A0AAV4VGV4</accession>
<reference evidence="9 10" key="1">
    <citation type="submission" date="2021-06" db="EMBL/GenBank/DDBJ databases">
        <title>Caerostris darwini draft genome.</title>
        <authorList>
            <person name="Kono N."/>
            <person name="Arakawa K."/>
        </authorList>
    </citation>
    <scope>NUCLEOTIDE SEQUENCE [LARGE SCALE GENOMIC DNA]</scope>
</reference>
<dbReference type="AlphaFoldDB" id="A0AAV4VGV4"/>
<dbReference type="SMART" id="SM00692">
    <property type="entry name" value="DM3"/>
    <property type="match status" value="1"/>
</dbReference>
<dbReference type="SMART" id="SM00980">
    <property type="entry name" value="THAP"/>
    <property type="match status" value="1"/>
</dbReference>
<dbReference type="Pfam" id="PF05485">
    <property type="entry name" value="THAP"/>
    <property type="match status" value="1"/>
</dbReference>
<dbReference type="GO" id="GO:0008270">
    <property type="term" value="F:zinc ion binding"/>
    <property type="evidence" value="ECO:0007669"/>
    <property type="project" value="UniProtKB-KW"/>
</dbReference>
<keyword evidence="2 5" id="KW-0863">Zinc-finger</keyword>
<evidence type="ECO:0000256" key="6">
    <source>
        <dbReference type="SAM" id="Coils"/>
    </source>
</evidence>
<organism evidence="9 10">
    <name type="scientific">Caerostris darwini</name>
    <dbReference type="NCBI Taxonomy" id="1538125"/>
    <lineage>
        <taxon>Eukaryota</taxon>
        <taxon>Metazoa</taxon>
        <taxon>Ecdysozoa</taxon>
        <taxon>Arthropoda</taxon>
        <taxon>Chelicerata</taxon>
        <taxon>Arachnida</taxon>
        <taxon>Araneae</taxon>
        <taxon>Araneomorphae</taxon>
        <taxon>Entelegynae</taxon>
        <taxon>Araneoidea</taxon>
        <taxon>Araneidae</taxon>
        <taxon>Caerostris</taxon>
    </lineage>
</organism>
<keyword evidence="3" id="KW-0862">Zinc</keyword>
<dbReference type="PANTHER" id="PTHR46927">
    <property type="entry name" value="AGAP005574-PA"/>
    <property type="match status" value="1"/>
</dbReference>
<sequence>MPSSDCAVASCRNRYSKTRGKGISYHRFPREDSALKAWVAVCRRSDEFDPEKCTICSEHFRSDDFERDLRSELLGLQTKKILKPNAFPTLKLPDKDGMNPSFEKRCRKNGKKDLSNESTESNSGLSSDADIGEISAALKRIQDENEKLKRENARLQIKAMEAIFLPESTRVVFPGFLPKSPQRDETEIAKESTDMYGNAYLSPLTSSSLKASSAVFPTLKLGGPTEKPSPLSSTERVRLWRERQNNPKEQNDELILQKKEHPQWKRDRPPPLTPYERLKRYRERKKQQKKLQSEGILNEESQTVIPLIQHDLSSNDETEITDKNQWTADDLTTILVCDYNS</sequence>